<evidence type="ECO:0000313" key="1">
    <source>
        <dbReference type="EMBL" id="QHT68926.1"/>
    </source>
</evidence>
<accession>A0A6C0GLK6</accession>
<protein>
    <recommendedName>
        <fullName evidence="3">WG repeat-containing protein</fullName>
    </recommendedName>
</protein>
<organism evidence="1 2">
    <name type="scientific">Rhodocytophaga rosea</name>
    <dbReference type="NCBI Taxonomy" id="2704465"/>
    <lineage>
        <taxon>Bacteria</taxon>
        <taxon>Pseudomonadati</taxon>
        <taxon>Bacteroidota</taxon>
        <taxon>Cytophagia</taxon>
        <taxon>Cytophagales</taxon>
        <taxon>Rhodocytophagaceae</taxon>
        <taxon>Rhodocytophaga</taxon>
    </lineage>
</organism>
<reference evidence="1 2" key="1">
    <citation type="submission" date="2020-01" db="EMBL/GenBank/DDBJ databases">
        <authorList>
            <person name="Kim M.K."/>
        </authorList>
    </citation>
    <scope>NUCLEOTIDE SEQUENCE [LARGE SCALE GENOMIC DNA]</scope>
    <source>
        <strain evidence="1 2">172606-1</strain>
    </source>
</reference>
<dbReference type="AlphaFoldDB" id="A0A6C0GLK6"/>
<proteinExistence type="predicted"/>
<sequence length="194" mass="22366">MRVDFKDYIIELCNDSGYALDSTDNSVNYQFQYFDGLELEDRVIPTSKHSISVSKNGTEISSAIIAEIGGATTIHDNSFLIKNDSIFICYCNRVYSLSFPFLLKNWSKELDWATCFEVYAFEDDLIVHGETQITRVDEKGNIKWQFDGRDIFVAPDGHSTFSIANQEIIVSDWEGYYYRLNGEGKLIEEWKDKQ</sequence>
<dbReference type="Proteomes" id="UP000480178">
    <property type="component" value="Chromosome"/>
</dbReference>
<keyword evidence="2" id="KW-1185">Reference proteome</keyword>
<name>A0A6C0GLK6_9BACT</name>
<gene>
    <name evidence="1" type="ORF">GXP67_20860</name>
</gene>
<dbReference type="RefSeq" id="WP_162444924.1">
    <property type="nucleotide sequence ID" value="NZ_CP048222.1"/>
</dbReference>
<dbReference type="EMBL" id="CP048222">
    <property type="protein sequence ID" value="QHT68926.1"/>
    <property type="molecule type" value="Genomic_DNA"/>
</dbReference>
<evidence type="ECO:0008006" key="3">
    <source>
        <dbReference type="Google" id="ProtNLM"/>
    </source>
</evidence>
<evidence type="ECO:0000313" key="2">
    <source>
        <dbReference type="Proteomes" id="UP000480178"/>
    </source>
</evidence>
<dbReference type="KEGG" id="rhoz:GXP67_20860"/>